<gene>
    <name evidence="2" type="primary">LOC100127635</name>
</gene>
<feature type="compositionally biased region" description="Basic and acidic residues" evidence="1">
    <location>
        <begin position="29"/>
        <end position="38"/>
    </location>
</feature>
<name>A8E5X6_XENTR</name>
<feature type="compositionally biased region" description="Acidic residues" evidence="1">
    <location>
        <begin position="297"/>
        <end position="309"/>
    </location>
</feature>
<feature type="compositionally biased region" description="Polar residues" evidence="1">
    <location>
        <begin position="205"/>
        <end position="215"/>
    </location>
</feature>
<feature type="compositionally biased region" description="Basic and acidic residues" evidence="1">
    <location>
        <begin position="50"/>
        <end position="70"/>
    </location>
</feature>
<dbReference type="PANTHER" id="PTHR16524">
    <property type="entry name" value="CELL DEATH REGULATOR AVEN"/>
    <property type="match status" value="1"/>
</dbReference>
<dbReference type="InterPro" id="IPR026187">
    <property type="entry name" value="Aven"/>
</dbReference>
<feature type="region of interest" description="Disordered" evidence="1">
    <location>
        <begin position="205"/>
        <end position="236"/>
    </location>
</feature>
<sequence>ERKVIGSCTEHMERGRGRHRRGGGGRRRPWGERGRGGDRVGPAHSGRGYRGADRQRNEPSEPRIEDRNEAVEPQEEDEQVSLGFSRRKISSNWDRYEETEKESESESKVLQRGADYSVLLSSAGDSFTQFRFADEKDWEAETPSYKQASAVCLDPQSLVRVLQELPLHLRLNVEPELVQEVLPQELPHFKTRDILITPPVIQAPPSTGAASSTQVGMAPPEEQVSNTTRAQDSSPQLELDEELDFLLSLEAPVKEAAGVKPTNEEKECDLHGKRQELLPITDEVASSSAEKNKSVTEEDLEDWLDSMIS</sequence>
<dbReference type="AlphaFoldDB" id="A8E5X6"/>
<evidence type="ECO:0000256" key="1">
    <source>
        <dbReference type="SAM" id="MobiDB-lite"/>
    </source>
</evidence>
<protein>
    <submittedName>
        <fullName evidence="2">LOC100127635 protein</fullName>
    </submittedName>
</protein>
<feature type="compositionally biased region" description="Basic residues" evidence="1">
    <location>
        <begin position="16"/>
        <end position="28"/>
    </location>
</feature>
<dbReference type="PANTHER" id="PTHR16524:SF2">
    <property type="entry name" value="CELL DEATH REGULATOR AVEN"/>
    <property type="match status" value="1"/>
</dbReference>
<feature type="region of interest" description="Disordered" evidence="1">
    <location>
        <begin position="256"/>
        <end position="275"/>
    </location>
</feature>
<feature type="compositionally biased region" description="Basic and acidic residues" evidence="1">
    <location>
        <begin position="262"/>
        <end position="275"/>
    </location>
</feature>
<feature type="region of interest" description="Disordered" evidence="1">
    <location>
        <begin position="283"/>
        <end position="309"/>
    </location>
</feature>
<reference evidence="2" key="1">
    <citation type="submission" date="2007-09" db="EMBL/GenBank/DDBJ databases">
        <authorList>
            <consortium name="NIH - Xenopus Gene Collection (XGC) project"/>
        </authorList>
    </citation>
    <scope>NUCLEOTIDE SEQUENCE [LARGE SCALE MRNA]</scope>
    <source>
        <strain evidence="2">PopA</strain>
        <tissue evidence="2">Whole</tissue>
    </source>
</reference>
<feature type="region of interest" description="Disordered" evidence="1">
    <location>
        <begin position="1"/>
        <end position="85"/>
    </location>
</feature>
<dbReference type="EMBL" id="BC153755">
    <property type="protein sequence ID" value="AAI53756.1"/>
    <property type="molecule type" value="mRNA"/>
</dbReference>
<evidence type="ECO:0000313" key="2">
    <source>
        <dbReference type="EMBL" id="AAI53756.1"/>
    </source>
</evidence>
<feature type="compositionally biased region" description="Polar residues" evidence="1">
    <location>
        <begin position="223"/>
        <end position="236"/>
    </location>
</feature>
<accession>A8E5X6</accession>
<organism evidence="2">
    <name type="scientific">Xenopus tropicalis</name>
    <name type="common">Western clawed frog</name>
    <name type="synonym">Silurana tropicalis</name>
    <dbReference type="NCBI Taxonomy" id="8364"/>
    <lineage>
        <taxon>Eukaryota</taxon>
        <taxon>Metazoa</taxon>
        <taxon>Chordata</taxon>
        <taxon>Craniata</taxon>
        <taxon>Vertebrata</taxon>
        <taxon>Euteleostomi</taxon>
        <taxon>Amphibia</taxon>
        <taxon>Batrachia</taxon>
        <taxon>Anura</taxon>
        <taxon>Pipoidea</taxon>
        <taxon>Pipidae</taxon>
        <taxon>Xenopodinae</taxon>
        <taxon>Xenopus</taxon>
        <taxon>Silurana</taxon>
    </lineage>
</organism>
<feature type="non-terminal residue" evidence="2">
    <location>
        <position position="1"/>
    </location>
</feature>
<proteinExistence type="evidence at transcript level"/>